<dbReference type="PANTHER" id="PTHR10663:SF375">
    <property type="entry name" value="LD29171P"/>
    <property type="match status" value="1"/>
</dbReference>
<keyword evidence="3" id="KW-0653">Protein transport</keyword>
<feature type="region of interest" description="Disordered" evidence="6">
    <location>
        <begin position="119"/>
        <end position="138"/>
    </location>
</feature>
<dbReference type="InterPro" id="IPR032629">
    <property type="entry name" value="DCB_dom"/>
</dbReference>
<evidence type="ECO:0000256" key="2">
    <source>
        <dbReference type="ARBA" id="ARBA00022490"/>
    </source>
</evidence>
<dbReference type="SUPFAM" id="SSF48371">
    <property type="entry name" value="ARM repeat"/>
    <property type="match status" value="1"/>
</dbReference>
<dbReference type="Pfam" id="PF09324">
    <property type="entry name" value="Sec7-like_HDS"/>
    <property type="match status" value="1"/>
</dbReference>
<feature type="region of interest" description="Disordered" evidence="6">
    <location>
        <begin position="232"/>
        <end position="317"/>
    </location>
</feature>
<dbReference type="PROSITE" id="PS50190">
    <property type="entry name" value="SEC7"/>
    <property type="match status" value="1"/>
</dbReference>
<evidence type="ECO:0000256" key="4">
    <source>
        <dbReference type="ARBA" id="ARBA00023136"/>
    </source>
</evidence>
<dbReference type="SMART" id="SM00222">
    <property type="entry name" value="Sec7"/>
    <property type="match status" value="1"/>
</dbReference>
<feature type="compositionally biased region" description="Basic and acidic residues" evidence="6">
    <location>
        <begin position="301"/>
        <end position="310"/>
    </location>
</feature>
<feature type="compositionally biased region" description="Polar residues" evidence="6">
    <location>
        <begin position="1483"/>
        <end position="1497"/>
    </location>
</feature>
<dbReference type="Gene3D" id="1.10.1000.11">
    <property type="entry name" value="Arf Nucleotide-binding Site Opener,domain 2"/>
    <property type="match status" value="1"/>
</dbReference>
<gene>
    <name evidence="8" type="ORF">DFH94DRAFT_795600</name>
</gene>
<sequence length="1705" mass="189894">MSTNSLPSAPSPSRSNHRRSLTVPKGNPVSSVLITSALETIAASREAKRSTPLRESTQKALELVRADLAGDQPREIFEPLRLACETRSEKLMIASLDCITKLISHSFFVDDSSALLASLPSPPPSPGPGRRDSQSSISEPSLVDTVVHTITSCHTETSPDGVSLQVVRALLSLVLSQTILVHQSALLKAVRTVYNIFLMSNDPVNQTVAQGGLTQMVNHVFARCKTVESFGGTDRESVADSGVSGLDSRRGSVASLSPDSVPATPLPTGDATSKREGESPQEERNEEGATSVGSLEASPVHSEHPEHEELSVNGSSNHRPLTTKDLFIKDSFLVFRAMCKLTMKPLNTESERDLKSHGMRSKLLSLHMVLIVLSSHMDIIASPTAIVYSSSVHDASSFIQMANQYLCLCLSRNAVSSVPQVFELSVEIFWRTLSGLRTKLKKEIEVLFHEIFIPILEMKTSTLKQKSVIVSMLSKLCQDPQALVDIYINYDCDSEAADNIYEQSNPESTGTTAPPPTKSQNATLAPSLSTTALSGPTIVDPTTPIQNEAQLRRQGLECLIAILRSLVAWGTGKGAPSDEPSNSVPTPDASASLDRLPLADIVRGPTPDIADDPSRFESAKQKKTTLMEGIRRFNQKPKKGIQFLVEAGFIPSKEPQDVAKFLLNADGLSKAMIGEYLGEGDEVNIATMHAFVDMIDLRNSAFVDALRVFLQAFRLPGEAQKIDRYMLKFAERYIEGNTQTPFANADAAYILSYSTIMLNTDAHNPQVKHRMTMADFIKNNRGINDGEDLPEELLSGIYDEIVKNEIRMEDESDAALGQASASGPGIAGALATVGRDLQREAYMLQSSGMANKTEALFKTLMRSQRKGSKSSDQFYSASHFVHVRPMFEVAWIPVLAGISGPLQQTDDMDVVELCLDGFKNAIRIVCYFDLELERNAFVTTLGKFTFLNNLGEMKAKNMEAIKALLDVAVNEGNNLKGSWHEVLSCVSQLEHMQLISSGVDVPDGRKGRIRKLPNEELANESRSTHITVAADMVFSLSHYLSGTAIIDFVQALCDVSWEEIQSSGLSQHPRLFSLQKLVEISYYNMSRIRLEWSNLWDILGEHFNQVCCHSNPHVGFFALDSLRQLAMRFLEKEELPHFKFQKDFLRPFEYTMTHNANPEIRDMVLQCLQQMVQARVQNMRSGWRTMFGVFSAASKVLTERITSSAFEIVTRLNKEHFAAIVRYGAFADLTVCITDFCKVSKYQKISLLAIAMLRGVIPVMLNTPECGLTPAGPQNIGVEDPMIKYWFPVLFGFYDIIMNGEDLEVRRLALDSLFNTLKKHGSSFPVEFWDTVCQELLFPIFAVLKSSQDLSRFSTQEDMSVWLSTTMIQALRDLIDLYTFYFDILERFLDGLLDLLCVCICQENDTLARIGTSCLQQLLESNVKKLSVARWERVATTFVKLFRTTTPHQLFDENLRVEIDSGTPEPQETNDGDGQAIIPAPLSPTQNDSQKASPKSTLNDRRRIFKQIIVKCVLQLLLIETTNDLLRNDEVYRTIPPEHLLRLMGVLDHSYQFARMFNEDKELRTGLWKVGFMKHLPNLLKQESSSAATLVHILLRMYYDPRPEHQVARPQVAERLLPLGLGVLQDYTKLKADTQAKNIMAWTPVVAEILHGFCKFDDKAFARYLPAIYPLATELLARDTSQDIRDGLKDYFLRVGYAQGIIEPS</sequence>
<reference evidence="8" key="2">
    <citation type="journal article" date="2020" name="Nat. Commun.">
        <title>Large-scale genome sequencing of mycorrhizal fungi provides insights into the early evolution of symbiotic traits.</title>
        <authorList>
            <person name="Miyauchi S."/>
            <person name="Kiss E."/>
            <person name="Kuo A."/>
            <person name="Drula E."/>
            <person name="Kohler A."/>
            <person name="Sanchez-Garcia M."/>
            <person name="Morin E."/>
            <person name="Andreopoulos B."/>
            <person name="Barry K.W."/>
            <person name="Bonito G."/>
            <person name="Buee M."/>
            <person name="Carver A."/>
            <person name="Chen C."/>
            <person name="Cichocki N."/>
            <person name="Clum A."/>
            <person name="Culley D."/>
            <person name="Crous P.W."/>
            <person name="Fauchery L."/>
            <person name="Girlanda M."/>
            <person name="Hayes R.D."/>
            <person name="Keri Z."/>
            <person name="LaButti K."/>
            <person name="Lipzen A."/>
            <person name="Lombard V."/>
            <person name="Magnuson J."/>
            <person name="Maillard F."/>
            <person name="Murat C."/>
            <person name="Nolan M."/>
            <person name="Ohm R.A."/>
            <person name="Pangilinan J."/>
            <person name="Pereira M.F."/>
            <person name="Perotto S."/>
            <person name="Peter M."/>
            <person name="Pfister S."/>
            <person name="Riley R."/>
            <person name="Sitrit Y."/>
            <person name="Stielow J.B."/>
            <person name="Szollosi G."/>
            <person name="Zifcakova L."/>
            <person name="Stursova M."/>
            <person name="Spatafora J.W."/>
            <person name="Tedersoo L."/>
            <person name="Vaario L.M."/>
            <person name="Yamada A."/>
            <person name="Yan M."/>
            <person name="Wang P."/>
            <person name="Xu J."/>
            <person name="Bruns T."/>
            <person name="Baldrian P."/>
            <person name="Vilgalys R."/>
            <person name="Dunand C."/>
            <person name="Henrissat B."/>
            <person name="Grigoriev I.V."/>
            <person name="Hibbett D."/>
            <person name="Nagy L.G."/>
            <person name="Martin F.M."/>
        </authorList>
    </citation>
    <scope>NUCLEOTIDE SEQUENCE</scope>
    <source>
        <strain evidence="8">Prilba</strain>
    </source>
</reference>
<dbReference type="Gene3D" id="1.10.220.20">
    <property type="match status" value="1"/>
</dbReference>
<feature type="compositionally biased region" description="Polar residues" evidence="6">
    <location>
        <begin position="1"/>
        <end position="14"/>
    </location>
</feature>
<dbReference type="CDD" id="cd00171">
    <property type="entry name" value="Sec7"/>
    <property type="match status" value="1"/>
</dbReference>
<dbReference type="Pfam" id="PF20252">
    <property type="entry name" value="BIG2_C"/>
    <property type="match status" value="1"/>
</dbReference>
<dbReference type="InterPro" id="IPR016024">
    <property type="entry name" value="ARM-type_fold"/>
</dbReference>
<evidence type="ECO:0000256" key="1">
    <source>
        <dbReference type="ARBA" id="ARBA00022448"/>
    </source>
</evidence>
<dbReference type="GO" id="GO:0015031">
    <property type="term" value="P:protein transport"/>
    <property type="evidence" value="ECO:0007669"/>
    <property type="project" value="UniProtKB-KW"/>
</dbReference>
<accession>A0A9P5JZS4</accession>
<feature type="region of interest" description="Disordered" evidence="6">
    <location>
        <begin position="572"/>
        <end position="591"/>
    </location>
</feature>
<evidence type="ECO:0000313" key="9">
    <source>
        <dbReference type="Proteomes" id="UP000759537"/>
    </source>
</evidence>
<dbReference type="InterPro" id="IPR046455">
    <property type="entry name" value="Sec7/BIG1-like_C"/>
</dbReference>
<keyword evidence="9" id="KW-1185">Reference proteome</keyword>
<proteinExistence type="predicted"/>
<dbReference type="Pfam" id="PF16213">
    <property type="entry name" value="DCB"/>
    <property type="match status" value="1"/>
</dbReference>
<organism evidence="8 9">
    <name type="scientific">Russula ochroleuca</name>
    <dbReference type="NCBI Taxonomy" id="152965"/>
    <lineage>
        <taxon>Eukaryota</taxon>
        <taxon>Fungi</taxon>
        <taxon>Dikarya</taxon>
        <taxon>Basidiomycota</taxon>
        <taxon>Agaricomycotina</taxon>
        <taxon>Agaricomycetes</taxon>
        <taxon>Russulales</taxon>
        <taxon>Russulaceae</taxon>
        <taxon>Russula</taxon>
    </lineage>
</organism>
<dbReference type="FunFam" id="1.10.220.20:FF:000002">
    <property type="entry name" value="Brefeldin A-inhibited guanine nucleotide-exchange protein 1"/>
    <property type="match status" value="1"/>
</dbReference>
<keyword evidence="4" id="KW-0472">Membrane</keyword>
<keyword evidence="1" id="KW-0813">Transport</keyword>
<feature type="region of interest" description="Disordered" evidence="6">
    <location>
        <begin position="502"/>
        <end position="523"/>
    </location>
</feature>
<feature type="compositionally biased region" description="Basic and acidic residues" evidence="6">
    <location>
        <begin position="272"/>
        <end position="287"/>
    </location>
</feature>
<protein>
    <submittedName>
        <fullName evidence="8">Sec7-domain-containing protein</fullName>
    </submittedName>
</protein>
<dbReference type="PANTHER" id="PTHR10663">
    <property type="entry name" value="GUANYL-NUCLEOTIDE EXCHANGE FACTOR"/>
    <property type="match status" value="1"/>
</dbReference>
<feature type="domain" description="SEC7" evidence="7">
    <location>
        <begin position="615"/>
        <end position="804"/>
    </location>
</feature>
<evidence type="ECO:0000256" key="6">
    <source>
        <dbReference type="SAM" id="MobiDB-lite"/>
    </source>
</evidence>
<comment type="subcellular location">
    <subcellularLocation>
        <location evidence="5">Cytoplasmic vesicle</location>
        <location evidence="5">COPI-coated vesicle membrane</location>
    </subcellularLocation>
</comment>
<evidence type="ECO:0000259" key="7">
    <source>
        <dbReference type="PROSITE" id="PS50190"/>
    </source>
</evidence>
<dbReference type="FunFam" id="1.10.1000.11:FF:000003">
    <property type="entry name" value="Brefeldin A-inhibited guanine nucleotide-exchange protein 1"/>
    <property type="match status" value="1"/>
</dbReference>
<dbReference type="GO" id="GO:0030663">
    <property type="term" value="C:COPI-coated vesicle membrane"/>
    <property type="evidence" value="ECO:0007669"/>
    <property type="project" value="UniProtKB-SubCell"/>
</dbReference>
<feature type="region of interest" description="Disordered" evidence="6">
    <location>
        <begin position="1"/>
        <end position="28"/>
    </location>
</feature>
<reference evidence="8" key="1">
    <citation type="submission" date="2019-10" db="EMBL/GenBank/DDBJ databases">
        <authorList>
            <consortium name="DOE Joint Genome Institute"/>
            <person name="Kuo A."/>
            <person name="Miyauchi S."/>
            <person name="Kiss E."/>
            <person name="Drula E."/>
            <person name="Kohler A."/>
            <person name="Sanchez-Garcia M."/>
            <person name="Andreopoulos B."/>
            <person name="Barry K.W."/>
            <person name="Bonito G."/>
            <person name="Buee M."/>
            <person name="Carver A."/>
            <person name="Chen C."/>
            <person name="Cichocki N."/>
            <person name="Clum A."/>
            <person name="Culley D."/>
            <person name="Crous P.W."/>
            <person name="Fauchery L."/>
            <person name="Girlanda M."/>
            <person name="Hayes R."/>
            <person name="Keri Z."/>
            <person name="LaButti K."/>
            <person name="Lipzen A."/>
            <person name="Lombard V."/>
            <person name="Magnuson J."/>
            <person name="Maillard F."/>
            <person name="Morin E."/>
            <person name="Murat C."/>
            <person name="Nolan M."/>
            <person name="Ohm R."/>
            <person name="Pangilinan J."/>
            <person name="Pereira M."/>
            <person name="Perotto S."/>
            <person name="Peter M."/>
            <person name="Riley R."/>
            <person name="Sitrit Y."/>
            <person name="Stielow B."/>
            <person name="Szollosi G."/>
            <person name="Zifcakova L."/>
            <person name="Stursova M."/>
            <person name="Spatafora J.W."/>
            <person name="Tedersoo L."/>
            <person name="Vaario L.-M."/>
            <person name="Yamada A."/>
            <person name="Yan M."/>
            <person name="Wang P."/>
            <person name="Xu J."/>
            <person name="Bruns T."/>
            <person name="Baldrian P."/>
            <person name="Vilgalys R."/>
            <person name="Henrissat B."/>
            <person name="Grigoriev I.V."/>
            <person name="Hibbett D."/>
            <person name="Nagy L.G."/>
            <person name="Martin F.M."/>
        </authorList>
    </citation>
    <scope>NUCLEOTIDE SEQUENCE</scope>
    <source>
        <strain evidence="8">Prilba</strain>
    </source>
</reference>
<dbReference type="OrthoDB" id="18431at2759"/>
<dbReference type="InterPro" id="IPR000904">
    <property type="entry name" value="Sec7_dom"/>
</dbReference>
<dbReference type="Pfam" id="PF12783">
    <property type="entry name" value="Sec7-like_HUS"/>
    <property type="match status" value="1"/>
</dbReference>
<dbReference type="InterPro" id="IPR015403">
    <property type="entry name" value="Mon2/Sec7/BIG1-like_HDS"/>
</dbReference>
<dbReference type="EMBL" id="WHVB01000023">
    <property type="protein sequence ID" value="KAF8471421.1"/>
    <property type="molecule type" value="Genomic_DNA"/>
</dbReference>
<comment type="caution">
    <text evidence="8">The sequence shown here is derived from an EMBL/GenBank/DDBJ whole genome shotgun (WGS) entry which is preliminary data.</text>
</comment>
<feature type="region of interest" description="Disordered" evidence="6">
    <location>
        <begin position="1457"/>
        <end position="1497"/>
    </location>
</feature>
<dbReference type="InterPro" id="IPR023394">
    <property type="entry name" value="Sec7_C_sf"/>
</dbReference>
<dbReference type="InterPro" id="IPR032691">
    <property type="entry name" value="Mon2/Sec7/BIG1-like_HUS"/>
</dbReference>
<dbReference type="Proteomes" id="UP000759537">
    <property type="component" value="Unassembled WGS sequence"/>
</dbReference>
<keyword evidence="2" id="KW-0963">Cytoplasm</keyword>
<dbReference type="InterPro" id="IPR035999">
    <property type="entry name" value="Sec7_dom_sf"/>
</dbReference>
<evidence type="ECO:0000313" key="8">
    <source>
        <dbReference type="EMBL" id="KAF8471421.1"/>
    </source>
</evidence>
<dbReference type="Pfam" id="PF01369">
    <property type="entry name" value="Sec7"/>
    <property type="match status" value="1"/>
</dbReference>
<dbReference type="GO" id="GO:0032012">
    <property type="term" value="P:regulation of ARF protein signal transduction"/>
    <property type="evidence" value="ECO:0007669"/>
    <property type="project" value="InterPro"/>
</dbReference>
<evidence type="ECO:0000256" key="3">
    <source>
        <dbReference type="ARBA" id="ARBA00022927"/>
    </source>
</evidence>
<evidence type="ECO:0000256" key="5">
    <source>
        <dbReference type="ARBA" id="ARBA00060451"/>
    </source>
</evidence>
<dbReference type="SUPFAM" id="SSF48425">
    <property type="entry name" value="Sec7 domain"/>
    <property type="match status" value="1"/>
</dbReference>
<name>A0A9P5JZS4_9AGAM</name>
<dbReference type="GO" id="GO:0005085">
    <property type="term" value="F:guanyl-nucleotide exchange factor activity"/>
    <property type="evidence" value="ECO:0007669"/>
    <property type="project" value="InterPro"/>
</dbReference>